<dbReference type="GO" id="GO:0003677">
    <property type="term" value="F:DNA binding"/>
    <property type="evidence" value="ECO:0007669"/>
    <property type="project" value="UniProtKB-KW"/>
</dbReference>
<dbReference type="EMBL" id="CP002808">
    <property type="protein sequence ID" value="AEG73055.1"/>
    <property type="molecule type" value="Genomic_DNA"/>
</dbReference>
<feature type="domain" description="Type I restriction modification DNA specificity" evidence="4">
    <location>
        <begin position="9"/>
        <end position="172"/>
    </location>
</feature>
<dbReference type="GO" id="GO:0009307">
    <property type="term" value="P:DNA restriction-modification system"/>
    <property type="evidence" value="ECO:0007669"/>
    <property type="project" value="UniProtKB-KW"/>
</dbReference>
<dbReference type="Pfam" id="PF01420">
    <property type="entry name" value="Methylase_S"/>
    <property type="match status" value="1"/>
</dbReference>
<keyword evidence="5" id="KW-0378">Hydrolase</keyword>
<protein>
    <submittedName>
        <fullName evidence="5">Type I restriction enzyme specificity HsdS domain protein</fullName>
        <ecNumber evidence="5">3.1.21.3</ecNumber>
    </submittedName>
</protein>
<dbReference type="KEGG" id="mhf:MHF_0786"/>
<dbReference type="PANTHER" id="PTHR30408:SF12">
    <property type="entry name" value="TYPE I RESTRICTION ENZYME MJAVIII SPECIFICITY SUBUNIT"/>
    <property type="match status" value="1"/>
</dbReference>
<keyword evidence="3" id="KW-0238">DNA-binding</keyword>
<dbReference type="REBASE" id="134973">
    <property type="entry name" value="S2.MhaO2ORF793P"/>
</dbReference>
<dbReference type="EC" id="3.1.21.3" evidence="5"/>
<accession>F6FIK7</accession>
<dbReference type="HOGENOM" id="CLU_021095_5_1_14"/>
<dbReference type="InterPro" id="IPR052021">
    <property type="entry name" value="Type-I_RS_S_subunit"/>
</dbReference>
<reference key="2">
    <citation type="submission" date="2011-05" db="EMBL/GenBank/DDBJ databases">
        <title>The Genome of Mycoplasma haemofelis Strain Ohio2, a pathogenic hemoplasma of the cat.</title>
        <authorList>
            <person name="Santos A.P."/>
            <person name="Guimaraes A.M.S."/>
            <person name="SanMiguel P.J."/>
            <person name="Martin S.W."/>
            <person name="Messick J.B."/>
        </authorList>
    </citation>
    <scope>NUCLEOTIDE SEQUENCE</scope>
    <source>
        <strain>Ohio2</strain>
    </source>
</reference>
<evidence type="ECO:0000313" key="6">
    <source>
        <dbReference type="Proteomes" id="UP000007952"/>
    </source>
</evidence>
<organism evidence="5 6">
    <name type="scientific">Mycoplasma haemofelis (strain Ohio2)</name>
    <dbReference type="NCBI Taxonomy" id="859194"/>
    <lineage>
        <taxon>Bacteria</taxon>
        <taxon>Bacillati</taxon>
        <taxon>Mycoplasmatota</taxon>
        <taxon>Mollicutes</taxon>
        <taxon>Mycoplasmataceae</taxon>
        <taxon>Mycoplasma</taxon>
    </lineage>
</organism>
<proteinExistence type="inferred from homology"/>
<dbReference type="AlphaFoldDB" id="F6FIK7"/>
<dbReference type="eggNOG" id="COG0732">
    <property type="taxonomic scope" value="Bacteria"/>
</dbReference>
<dbReference type="SUPFAM" id="SSF116734">
    <property type="entry name" value="DNA methylase specificity domain"/>
    <property type="match status" value="1"/>
</dbReference>
<dbReference type="Gene3D" id="3.90.220.20">
    <property type="entry name" value="DNA methylase specificity domains"/>
    <property type="match status" value="1"/>
</dbReference>
<reference evidence="5 6" key="1">
    <citation type="journal article" date="2011" name="J. Bacteriol.">
        <title>Complete genome sequences of two hemotropic Mycoplasmas, Mycoplasma haemofelis strain Ohio2 and Mycoplasma suis strain Illinois.</title>
        <authorList>
            <person name="Messick J.B."/>
            <person name="Santos A.P."/>
            <person name="Guimaraes A.M."/>
        </authorList>
    </citation>
    <scope>NUCLEOTIDE SEQUENCE [LARGE SCALE GENOMIC DNA]</scope>
    <source>
        <strain evidence="5 6">Ohio2</strain>
    </source>
</reference>
<dbReference type="PANTHER" id="PTHR30408">
    <property type="entry name" value="TYPE-1 RESTRICTION ENZYME ECOKI SPECIFICITY PROTEIN"/>
    <property type="match status" value="1"/>
</dbReference>
<dbReference type="BioCyc" id="MHAE859194:G1GR7-784-MONOMER"/>
<dbReference type="InterPro" id="IPR044946">
    <property type="entry name" value="Restrct_endonuc_typeI_TRD_sf"/>
</dbReference>
<name>F6FIK7_MYCHI</name>
<dbReference type="Proteomes" id="UP000007952">
    <property type="component" value="Chromosome"/>
</dbReference>
<dbReference type="CDD" id="cd17519">
    <property type="entry name" value="RMtype1_S_HpyCR35ORFAP-TRD1-CR1_like"/>
    <property type="match status" value="1"/>
</dbReference>
<evidence type="ECO:0000256" key="1">
    <source>
        <dbReference type="ARBA" id="ARBA00010923"/>
    </source>
</evidence>
<evidence type="ECO:0000256" key="2">
    <source>
        <dbReference type="ARBA" id="ARBA00022747"/>
    </source>
</evidence>
<evidence type="ECO:0000259" key="4">
    <source>
        <dbReference type="Pfam" id="PF01420"/>
    </source>
</evidence>
<comment type="similarity">
    <text evidence="1">Belongs to the type-I restriction system S methylase family.</text>
</comment>
<evidence type="ECO:0000313" key="5">
    <source>
        <dbReference type="EMBL" id="AEG73055.1"/>
    </source>
</evidence>
<sequence length="199" mass="22844">MSFFSEGIDLKYFKLGDVCEVCTGVDFKSCSYRDSGFPIIKVRNIQDGQIVTDSLNYCDPESYRDAEIVKYGDVVMARAGSSGKVGINLLDQEFFFDGNLFKFIPNTEMLIGRYLYHFLLSRQEEIQSLVKGSTIPVIRKSALEKLRIPIPSLEVQESIAQTLDKFREIEREISLRDKQYEYYRNYLISGMSKKSSSKS</sequence>
<dbReference type="GO" id="GO:0009035">
    <property type="term" value="F:type I site-specific deoxyribonuclease activity"/>
    <property type="evidence" value="ECO:0007669"/>
    <property type="project" value="UniProtKB-EC"/>
</dbReference>
<evidence type="ECO:0000256" key="3">
    <source>
        <dbReference type="ARBA" id="ARBA00023125"/>
    </source>
</evidence>
<dbReference type="InterPro" id="IPR000055">
    <property type="entry name" value="Restrct_endonuc_typeI_TRD"/>
</dbReference>
<keyword evidence="2" id="KW-0680">Restriction system</keyword>
<gene>
    <name evidence="5" type="ordered locus">MHF_0786</name>
</gene>
<dbReference type="STRING" id="859194.MHF_0786"/>